<dbReference type="GO" id="GO:0016020">
    <property type="term" value="C:membrane"/>
    <property type="evidence" value="ECO:0007669"/>
    <property type="project" value="UniProtKB-SubCell"/>
</dbReference>
<comment type="caution">
    <text evidence="6">The sequence shown here is derived from an EMBL/GenBank/DDBJ whole genome shotgun (WGS) entry which is preliminary data.</text>
</comment>
<evidence type="ECO:0000256" key="3">
    <source>
        <dbReference type="ARBA" id="ARBA00022989"/>
    </source>
</evidence>
<name>A0A423TQ02_PENVA</name>
<evidence type="ECO:0000313" key="6">
    <source>
        <dbReference type="EMBL" id="ROT78538.1"/>
    </source>
</evidence>
<organism evidence="6 7">
    <name type="scientific">Penaeus vannamei</name>
    <name type="common">Whiteleg shrimp</name>
    <name type="synonym">Litopenaeus vannamei</name>
    <dbReference type="NCBI Taxonomy" id="6689"/>
    <lineage>
        <taxon>Eukaryota</taxon>
        <taxon>Metazoa</taxon>
        <taxon>Ecdysozoa</taxon>
        <taxon>Arthropoda</taxon>
        <taxon>Crustacea</taxon>
        <taxon>Multicrustacea</taxon>
        <taxon>Malacostraca</taxon>
        <taxon>Eumalacostraca</taxon>
        <taxon>Eucarida</taxon>
        <taxon>Decapoda</taxon>
        <taxon>Dendrobranchiata</taxon>
        <taxon>Penaeoidea</taxon>
        <taxon>Penaeidae</taxon>
        <taxon>Penaeus</taxon>
    </lineage>
</organism>
<accession>A0A423TQ02</accession>
<reference evidence="6 7" key="1">
    <citation type="submission" date="2018-04" db="EMBL/GenBank/DDBJ databases">
        <authorList>
            <person name="Zhang X."/>
            <person name="Yuan J."/>
            <person name="Li F."/>
            <person name="Xiang J."/>
        </authorList>
    </citation>
    <scope>NUCLEOTIDE SEQUENCE [LARGE SCALE GENOMIC DNA]</scope>
    <source>
        <tissue evidence="6">Muscle</tissue>
    </source>
</reference>
<reference evidence="6 7" key="2">
    <citation type="submission" date="2019-01" db="EMBL/GenBank/DDBJ databases">
        <title>The decoding of complex shrimp genome reveals the adaptation for benthos swimmer, frequently molting mechanism and breeding impact on genome.</title>
        <authorList>
            <person name="Sun Y."/>
            <person name="Gao Y."/>
            <person name="Yu Y."/>
        </authorList>
    </citation>
    <scope>NUCLEOTIDE SEQUENCE [LARGE SCALE GENOMIC DNA]</scope>
    <source>
        <tissue evidence="6">Muscle</tissue>
    </source>
</reference>
<evidence type="ECO:0000256" key="4">
    <source>
        <dbReference type="ARBA" id="ARBA00023136"/>
    </source>
</evidence>
<keyword evidence="7" id="KW-1185">Reference proteome</keyword>
<dbReference type="InterPro" id="IPR023271">
    <property type="entry name" value="Aquaporin-like"/>
</dbReference>
<dbReference type="Proteomes" id="UP000283509">
    <property type="component" value="Unassembled WGS sequence"/>
</dbReference>
<comment type="subcellular location">
    <subcellularLocation>
        <location evidence="1">Membrane</location>
        <topology evidence="1">Multi-pass membrane protein</topology>
    </subcellularLocation>
</comment>
<feature type="transmembrane region" description="Helical" evidence="5">
    <location>
        <begin position="57"/>
        <end position="90"/>
    </location>
</feature>
<dbReference type="SUPFAM" id="SSF81338">
    <property type="entry name" value="Aquaporin-like"/>
    <property type="match status" value="1"/>
</dbReference>
<keyword evidence="4 5" id="KW-0472">Membrane</keyword>
<proteinExistence type="predicted"/>
<keyword evidence="2 5" id="KW-0812">Transmembrane</keyword>
<gene>
    <name evidence="6" type="ORF">C7M84_002743</name>
</gene>
<dbReference type="EMBL" id="QCYY01001367">
    <property type="protein sequence ID" value="ROT78538.1"/>
    <property type="molecule type" value="Genomic_DNA"/>
</dbReference>
<sequence length="162" mass="18253">MQLLIISSFLFSSLFRHPQFLIISSSLLSPLFRHPQFPNSFPITFSPSLDFLSSCLLFPVFVRILVSCFAVYWVAPLLGGATAGLIYEYIFNPHRLPRSRKDSIDGEEGVESYPLNTVGGPGMHGGLGGHQSPTRMPFQYELQHEAQYDARLYRAYPPNNRA</sequence>
<dbReference type="AlphaFoldDB" id="A0A423TQ02"/>
<evidence type="ECO:0000256" key="2">
    <source>
        <dbReference type="ARBA" id="ARBA00022692"/>
    </source>
</evidence>
<evidence type="ECO:0000256" key="5">
    <source>
        <dbReference type="SAM" id="Phobius"/>
    </source>
</evidence>
<evidence type="ECO:0000313" key="7">
    <source>
        <dbReference type="Proteomes" id="UP000283509"/>
    </source>
</evidence>
<keyword evidence="3 5" id="KW-1133">Transmembrane helix</keyword>
<evidence type="ECO:0000256" key="1">
    <source>
        <dbReference type="ARBA" id="ARBA00004141"/>
    </source>
</evidence>
<protein>
    <submittedName>
        <fullName evidence="6">Neurogenic protein big brain</fullName>
    </submittedName>
</protein>